<accession>A0A517VC10</accession>
<dbReference type="Proteomes" id="UP000316855">
    <property type="component" value="Chromosome"/>
</dbReference>
<organism evidence="1 2">
    <name type="scientific">Gimesia algae</name>
    <dbReference type="NCBI Taxonomy" id="2527971"/>
    <lineage>
        <taxon>Bacteria</taxon>
        <taxon>Pseudomonadati</taxon>
        <taxon>Planctomycetota</taxon>
        <taxon>Planctomycetia</taxon>
        <taxon>Planctomycetales</taxon>
        <taxon>Planctomycetaceae</taxon>
        <taxon>Gimesia</taxon>
    </lineage>
</organism>
<protein>
    <submittedName>
        <fullName evidence="1">Uncharacterized protein</fullName>
    </submittedName>
</protein>
<dbReference type="KEGG" id="gax:Pan161_21930"/>
<dbReference type="AlphaFoldDB" id="A0A517VC10"/>
<keyword evidence="2" id="KW-1185">Reference proteome</keyword>
<reference evidence="1 2" key="1">
    <citation type="submission" date="2019-02" db="EMBL/GenBank/DDBJ databases">
        <title>Deep-cultivation of Planctomycetes and their phenomic and genomic characterization uncovers novel biology.</title>
        <authorList>
            <person name="Wiegand S."/>
            <person name="Jogler M."/>
            <person name="Boedeker C."/>
            <person name="Pinto D."/>
            <person name="Vollmers J."/>
            <person name="Rivas-Marin E."/>
            <person name="Kohn T."/>
            <person name="Peeters S.H."/>
            <person name="Heuer A."/>
            <person name="Rast P."/>
            <person name="Oberbeckmann S."/>
            <person name="Bunk B."/>
            <person name="Jeske O."/>
            <person name="Meyerdierks A."/>
            <person name="Storesund J.E."/>
            <person name="Kallscheuer N."/>
            <person name="Luecker S."/>
            <person name="Lage O.M."/>
            <person name="Pohl T."/>
            <person name="Merkel B.J."/>
            <person name="Hornburger P."/>
            <person name="Mueller R.-W."/>
            <person name="Bruemmer F."/>
            <person name="Labrenz M."/>
            <person name="Spormann A.M."/>
            <person name="Op den Camp H."/>
            <person name="Overmann J."/>
            <person name="Amann R."/>
            <person name="Jetten M.S.M."/>
            <person name="Mascher T."/>
            <person name="Medema M.H."/>
            <person name="Devos D.P."/>
            <person name="Kaster A.-K."/>
            <person name="Ovreas L."/>
            <person name="Rohde M."/>
            <person name="Galperin M.Y."/>
            <person name="Jogler C."/>
        </authorList>
    </citation>
    <scope>NUCLEOTIDE SEQUENCE [LARGE SCALE GENOMIC DNA]</scope>
    <source>
        <strain evidence="1 2">Pan161</strain>
    </source>
</reference>
<gene>
    <name evidence="1" type="ORF">Pan161_21930</name>
</gene>
<evidence type="ECO:0000313" key="1">
    <source>
        <dbReference type="EMBL" id="QDT90540.1"/>
    </source>
</evidence>
<name>A0A517VC10_9PLAN</name>
<proteinExistence type="predicted"/>
<sequence>MRVRYRLQAIRFAKAGRVTVSPHQKILEENREESVMVLLRGSAGLDWLIKNLQTEPTLPVYCAGLLTPELVEKGNNLQEFKKFLPEESPKEE</sequence>
<dbReference type="EMBL" id="CP036343">
    <property type="protein sequence ID" value="QDT90540.1"/>
    <property type="molecule type" value="Genomic_DNA"/>
</dbReference>
<evidence type="ECO:0000313" key="2">
    <source>
        <dbReference type="Proteomes" id="UP000316855"/>
    </source>
</evidence>